<feature type="binding site" evidence="12">
    <location>
        <position position="238"/>
    </location>
    <ligand>
        <name>Zn(2+)</name>
        <dbReference type="ChEBI" id="CHEBI:29105"/>
    </ligand>
</feature>
<comment type="subcellular location">
    <subcellularLocation>
        <location evidence="1 12">Cytoplasm</location>
    </subcellularLocation>
</comment>
<dbReference type="Proteomes" id="UP000229757">
    <property type="component" value="Chromosome"/>
</dbReference>
<feature type="binding site" evidence="12">
    <location>
        <position position="209"/>
    </location>
    <ligand>
        <name>Zn(2+)</name>
        <dbReference type="ChEBI" id="CHEBI:29105"/>
    </ligand>
</feature>
<dbReference type="HAMAP" id="MF_00041">
    <property type="entry name" value="Cys_tRNA_synth"/>
    <property type="match status" value="1"/>
</dbReference>
<keyword evidence="8 12" id="KW-0862">Zinc</keyword>
<name>A0A2K8KZ47_9GAMM</name>
<gene>
    <name evidence="12" type="primary">cysS</name>
    <name evidence="14" type="ORF">REIFOR_02551</name>
</gene>
<dbReference type="SMART" id="SM00840">
    <property type="entry name" value="DALR_2"/>
    <property type="match status" value="1"/>
</dbReference>
<comment type="cofactor">
    <cofactor evidence="12">
        <name>Zn(2+)</name>
        <dbReference type="ChEBI" id="CHEBI:29105"/>
    </cofactor>
    <text evidence="12">Binds 1 zinc ion per subunit.</text>
</comment>
<keyword evidence="15" id="KW-1185">Reference proteome</keyword>
<evidence type="ECO:0000256" key="12">
    <source>
        <dbReference type="HAMAP-Rule" id="MF_00041"/>
    </source>
</evidence>
<evidence type="ECO:0000256" key="6">
    <source>
        <dbReference type="ARBA" id="ARBA00022723"/>
    </source>
</evidence>
<feature type="binding site" evidence="12">
    <location>
        <position position="29"/>
    </location>
    <ligand>
        <name>Zn(2+)</name>
        <dbReference type="ChEBI" id="CHEBI:29105"/>
    </ligand>
</feature>
<keyword evidence="5 12" id="KW-0436">Ligase</keyword>
<reference evidence="14 15" key="1">
    <citation type="journal article" date="2017" name="Environ. Microbiol.">
        <title>Genomic and physiological analyses of 'Reinekea forsetii' reveal a versatile opportunistic lifestyle during spring algae blooms.</title>
        <authorList>
            <person name="Avci B."/>
            <person name="Hahnke R.L."/>
            <person name="Chafee M."/>
            <person name="Fischer T."/>
            <person name="Gruber-Vodicka H."/>
            <person name="Tegetmeyer H.E."/>
            <person name="Harder J."/>
            <person name="Fuchs B.M."/>
            <person name="Amann R.I."/>
            <person name="Teeling H."/>
        </authorList>
    </citation>
    <scope>NUCLEOTIDE SEQUENCE [LARGE SCALE GENOMIC DNA]</scope>
    <source>
        <strain evidence="14 15">Hel1_31_D35</strain>
    </source>
</reference>
<keyword evidence="7 12" id="KW-0547">Nucleotide-binding</keyword>
<dbReference type="CDD" id="cd00672">
    <property type="entry name" value="CysRS_core"/>
    <property type="match status" value="1"/>
</dbReference>
<dbReference type="GO" id="GO:0008270">
    <property type="term" value="F:zinc ion binding"/>
    <property type="evidence" value="ECO:0007669"/>
    <property type="project" value="UniProtKB-UniRule"/>
</dbReference>
<dbReference type="NCBIfam" id="TIGR00435">
    <property type="entry name" value="cysS"/>
    <property type="match status" value="1"/>
</dbReference>
<evidence type="ECO:0000256" key="3">
    <source>
        <dbReference type="ARBA" id="ARBA00011245"/>
    </source>
</evidence>
<dbReference type="GO" id="GO:0006423">
    <property type="term" value="P:cysteinyl-tRNA aminoacylation"/>
    <property type="evidence" value="ECO:0007669"/>
    <property type="project" value="UniProtKB-UniRule"/>
</dbReference>
<evidence type="ECO:0000256" key="8">
    <source>
        <dbReference type="ARBA" id="ARBA00022833"/>
    </source>
</evidence>
<dbReference type="InterPro" id="IPR032678">
    <property type="entry name" value="tRNA-synt_1_cat_dom"/>
</dbReference>
<keyword evidence="4 12" id="KW-0963">Cytoplasm</keyword>
<evidence type="ECO:0000256" key="2">
    <source>
        <dbReference type="ARBA" id="ARBA00005594"/>
    </source>
</evidence>
<dbReference type="Gene3D" id="3.40.50.620">
    <property type="entry name" value="HUPs"/>
    <property type="match status" value="1"/>
</dbReference>
<evidence type="ECO:0000259" key="13">
    <source>
        <dbReference type="SMART" id="SM00840"/>
    </source>
</evidence>
<dbReference type="OrthoDB" id="9815130at2"/>
<dbReference type="GO" id="GO:0005524">
    <property type="term" value="F:ATP binding"/>
    <property type="evidence" value="ECO:0007669"/>
    <property type="project" value="UniProtKB-UniRule"/>
</dbReference>
<evidence type="ECO:0000256" key="11">
    <source>
        <dbReference type="ARBA" id="ARBA00023146"/>
    </source>
</evidence>
<keyword evidence="10 12" id="KW-0648">Protein biosynthesis</keyword>
<evidence type="ECO:0000313" key="14">
    <source>
        <dbReference type="EMBL" id="ATX77676.1"/>
    </source>
</evidence>
<accession>A0A2K8KZ47</accession>
<evidence type="ECO:0000256" key="7">
    <source>
        <dbReference type="ARBA" id="ARBA00022741"/>
    </source>
</evidence>
<evidence type="ECO:0000256" key="1">
    <source>
        <dbReference type="ARBA" id="ARBA00004496"/>
    </source>
</evidence>
<dbReference type="Gene3D" id="1.20.120.1910">
    <property type="entry name" value="Cysteine-tRNA ligase, C-terminal anti-codon recognition domain"/>
    <property type="match status" value="1"/>
</dbReference>
<keyword evidence="6 12" id="KW-0479">Metal-binding</keyword>
<dbReference type="SUPFAM" id="SSF47323">
    <property type="entry name" value="Anticodon-binding domain of a subclass of class I aminoacyl-tRNA synthetases"/>
    <property type="match status" value="1"/>
</dbReference>
<dbReference type="PANTHER" id="PTHR10890:SF3">
    <property type="entry name" value="CYSTEINE--TRNA LIGASE, CYTOPLASMIC"/>
    <property type="match status" value="1"/>
</dbReference>
<dbReference type="InterPro" id="IPR015273">
    <property type="entry name" value="Cys-tRNA-synt_Ia_DALR"/>
</dbReference>
<dbReference type="InterPro" id="IPR014729">
    <property type="entry name" value="Rossmann-like_a/b/a_fold"/>
</dbReference>
<dbReference type="Pfam" id="PF01406">
    <property type="entry name" value="tRNA-synt_1e"/>
    <property type="match status" value="1"/>
</dbReference>
<protein>
    <recommendedName>
        <fullName evidence="12">Cysteine--tRNA ligase</fullName>
        <ecNumber evidence="12">6.1.1.16</ecNumber>
    </recommendedName>
    <alternativeName>
        <fullName evidence="12">Cysteinyl-tRNA synthetase</fullName>
        <shortName evidence="12">CysRS</shortName>
    </alternativeName>
</protein>
<dbReference type="Pfam" id="PF09190">
    <property type="entry name" value="DALR_2"/>
    <property type="match status" value="1"/>
</dbReference>
<proteinExistence type="inferred from homology"/>
<keyword evidence="11 12" id="KW-0030">Aminoacyl-tRNA synthetase</keyword>
<feature type="domain" description="Cysteinyl-tRNA synthetase class Ia DALR" evidence="13">
    <location>
        <begin position="343"/>
        <end position="402"/>
    </location>
</feature>
<dbReference type="InterPro" id="IPR009080">
    <property type="entry name" value="tRNAsynth_Ia_anticodon-bd"/>
</dbReference>
<comment type="similarity">
    <text evidence="2 12">Belongs to the class-I aminoacyl-tRNA synthetase family.</text>
</comment>
<evidence type="ECO:0000256" key="5">
    <source>
        <dbReference type="ARBA" id="ARBA00022598"/>
    </source>
</evidence>
<dbReference type="AlphaFoldDB" id="A0A2K8KZ47"/>
<organism evidence="14 15">
    <name type="scientific">Reinekea forsetii</name>
    <dbReference type="NCBI Taxonomy" id="1336806"/>
    <lineage>
        <taxon>Bacteria</taxon>
        <taxon>Pseudomonadati</taxon>
        <taxon>Pseudomonadota</taxon>
        <taxon>Gammaproteobacteria</taxon>
        <taxon>Oceanospirillales</taxon>
        <taxon>Saccharospirillaceae</taxon>
        <taxon>Reinekea</taxon>
    </lineage>
</organism>
<comment type="subunit">
    <text evidence="3 12">Monomer.</text>
</comment>
<evidence type="ECO:0000256" key="10">
    <source>
        <dbReference type="ARBA" id="ARBA00022917"/>
    </source>
</evidence>
<dbReference type="GO" id="GO:0004817">
    <property type="term" value="F:cysteine-tRNA ligase activity"/>
    <property type="evidence" value="ECO:0007669"/>
    <property type="project" value="UniProtKB-UniRule"/>
</dbReference>
<dbReference type="KEGG" id="rfo:REIFOR_02551"/>
<dbReference type="InterPro" id="IPR015803">
    <property type="entry name" value="Cys-tRNA-ligase"/>
</dbReference>
<dbReference type="RefSeq" id="WP_100257920.1">
    <property type="nucleotide sequence ID" value="NZ_CP011797.1"/>
</dbReference>
<evidence type="ECO:0000256" key="4">
    <source>
        <dbReference type="ARBA" id="ARBA00022490"/>
    </source>
</evidence>
<feature type="short sequence motif" description="'KMSKS' region" evidence="12">
    <location>
        <begin position="268"/>
        <end position="272"/>
    </location>
</feature>
<feature type="binding site" evidence="12">
    <location>
        <position position="234"/>
    </location>
    <ligand>
        <name>Zn(2+)</name>
        <dbReference type="ChEBI" id="CHEBI:29105"/>
    </ligand>
</feature>
<dbReference type="InterPro" id="IPR056411">
    <property type="entry name" value="CysS_C"/>
</dbReference>
<keyword evidence="9 12" id="KW-0067">ATP-binding</keyword>
<evidence type="ECO:0000313" key="15">
    <source>
        <dbReference type="Proteomes" id="UP000229757"/>
    </source>
</evidence>
<dbReference type="GO" id="GO:0005829">
    <property type="term" value="C:cytosol"/>
    <property type="evidence" value="ECO:0007669"/>
    <property type="project" value="TreeGrafter"/>
</dbReference>
<feature type="binding site" evidence="12">
    <location>
        <position position="271"/>
    </location>
    <ligand>
        <name>ATP</name>
        <dbReference type="ChEBI" id="CHEBI:30616"/>
    </ligand>
</feature>
<dbReference type="InterPro" id="IPR024909">
    <property type="entry name" value="Cys-tRNA/MSH_ligase"/>
</dbReference>
<comment type="catalytic activity">
    <reaction evidence="12">
        <text>tRNA(Cys) + L-cysteine + ATP = L-cysteinyl-tRNA(Cys) + AMP + diphosphate</text>
        <dbReference type="Rhea" id="RHEA:17773"/>
        <dbReference type="Rhea" id="RHEA-COMP:9661"/>
        <dbReference type="Rhea" id="RHEA-COMP:9679"/>
        <dbReference type="ChEBI" id="CHEBI:30616"/>
        <dbReference type="ChEBI" id="CHEBI:33019"/>
        <dbReference type="ChEBI" id="CHEBI:35235"/>
        <dbReference type="ChEBI" id="CHEBI:78442"/>
        <dbReference type="ChEBI" id="CHEBI:78517"/>
        <dbReference type="ChEBI" id="CHEBI:456215"/>
        <dbReference type="EC" id="6.1.1.16"/>
    </reaction>
</comment>
<sequence length="462" mass="51517">MSLVLQNSMTGKKEAFSPLDAEQVTMYVCGPTVYNYIHIGNGRSAVVYDLLFRTLQQLYPKVVYARNFTDVDDKINAAAAAQGVDISVITERFISAYDEDMVALGNLVPTIVPKATEHISEIITTINTLIERGHAYAAEGHALFAVDSLADYGKLSKRNTDDMIAGARVDIANYKRNPMDFVLWKPSIDDQPGWPSPWGRGRPGWHIECTAMIHKHLGETIDIHGGGTDLLFPHHENELAQGVCCTDQPGAYARYWVHNAMLDIEGEKMSKSLGNFIVLRDLLAQQPHELVRVALLSAHYRSNMNWSEQLLHQSRSLLDRLYTIKRDSAELGSAPIADLMALPFMQMLLDDLNTPKAFAVLHELTNRFFKTDDLGERAQLKAEIFAITDFLNIAQLDADTWFQGQTAEGDISAEQVEALIAARQTAKKQRDFAGADAIRAQLADRGVLINDTREGTLWSRES</sequence>
<feature type="short sequence motif" description="'HIGH' region" evidence="12">
    <location>
        <begin position="31"/>
        <end position="41"/>
    </location>
</feature>
<dbReference type="EMBL" id="CP011797">
    <property type="protein sequence ID" value="ATX77676.1"/>
    <property type="molecule type" value="Genomic_DNA"/>
</dbReference>
<dbReference type="PANTHER" id="PTHR10890">
    <property type="entry name" value="CYSTEINYL-TRNA SYNTHETASE"/>
    <property type="match status" value="1"/>
</dbReference>
<dbReference type="EC" id="6.1.1.16" evidence="12"/>
<dbReference type="PRINTS" id="PR00983">
    <property type="entry name" value="TRNASYNTHCYS"/>
</dbReference>
<evidence type="ECO:0000256" key="9">
    <source>
        <dbReference type="ARBA" id="ARBA00022840"/>
    </source>
</evidence>
<dbReference type="Pfam" id="PF23493">
    <property type="entry name" value="CysS_C"/>
    <property type="match status" value="1"/>
</dbReference>
<dbReference type="SUPFAM" id="SSF52374">
    <property type="entry name" value="Nucleotidylyl transferase"/>
    <property type="match status" value="1"/>
</dbReference>